<reference evidence="2 3" key="1">
    <citation type="submission" date="2020-02" db="EMBL/GenBank/DDBJ databases">
        <authorList>
            <person name="Chaudhuri R."/>
        </authorList>
    </citation>
    <scope>NUCLEOTIDE SEQUENCE [LARGE SCALE GENOMIC DNA]</scope>
    <source>
        <strain evidence="2">SFB21</strain>
    </source>
</reference>
<evidence type="ECO:0000313" key="2">
    <source>
        <dbReference type="EMBL" id="CAB1207538.1"/>
    </source>
</evidence>
<dbReference type="AlphaFoldDB" id="A0A811G5J6"/>
<gene>
    <name evidence="2" type="ORF">SFB21_0170</name>
</gene>
<organism evidence="2 3">
    <name type="scientific">Acinetobacter bouvetii</name>
    <dbReference type="NCBI Taxonomy" id="202951"/>
    <lineage>
        <taxon>Bacteria</taxon>
        <taxon>Pseudomonadati</taxon>
        <taxon>Pseudomonadota</taxon>
        <taxon>Gammaproteobacteria</taxon>
        <taxon>Moraxellales</taxon>
        <taxon>Moraxellaceae</taxon>
        <taxon>Acinetobacter</taxon>
    </lineage>
</organism>
<keyword evidence="1" id="KW-0472">Membrane</keyword>
<accession>A0A811G5J6</accession>
<evidence type="ECO:0000313" key="3">
    <source>
        <dbReference type="Proteomes" id="UP000489961"/>
    </source>
</evidence>
<keyword evidence="1" id="KW-0812">Transmembrane</keyword>
<proteinExistence type="predicted"/>
<evidence type="ECO:0000256" key="1">
    <source>
        <dbReference type="SAM" id="Phobius"/>
    </source>
</evidence>
<keyword evidence="1" id="KW-1133">Transmembrane helix</keyword>
<name>A0A811G5J6_9GAMM</name>
<comment type="caution">
    <text evidence="2">The sequence shown here is derived from an EMBL/GenBank/DDBJ whole genome shotgun (WGS) entry which is preliminary data.</text>
</comment>
<dbReference type="EMBL" id="CADDTS010000004">
    <property type="protein sequence ID" value="CAB1207538.1"/>
    <property type="molecule type" value="Genomic_DNA"/>
</dbReference>
<evidence type="ECO:0008006" key="4">
    <source>
        <dbReference type="Google" id="ProtNLM"/>
    </source>
</evidence>
<dbReference type="Proteomes" id="UP000489961">
    <property type="component" value="Unassembled WGS sequence"/>
</dbReference>
<feature type="transmembrane region" description="Helical" evidence="1">
    <location>
        <begin position="305"/>
        <end position="327"/>
    </location>
</feature>
<dbReference type="RefSeq" id="WP_174558186.1">
    <property type="nucleotide sequence ID" value="NZ_CADDTS010000004.1"/>
</dbReference>
<sequence>MSNINVYLREELQKLSEKCIYIAPNIPEKKLNKAIKSFKYEGNPENIIALLDTTLLGSGADGLMFTGEKVIFKPAYNDPHHIKYEIITDVSVNFEKSKAETATIVTESEKIQLEYIASSCNLVELEKILKHVSKEFDEYTEQRQVVPLEEMDEKLKLAYLKIIINMAYENDQVIDKKEMAEIFLLMNRLGLKQETRFEIRSYMFAPELLQGTSILFDELSKNVMDGQLHTVHISLAKDLINIYFSTQSRDLEKFDFLNKNRNLLNIKDSDLDIVVLALETDYKLLEDDFTDDKMTAAFKELSAKAAAVGTPLAAVYLSGSVIGMSAAGMTSGLAMLGMGGILGLSSMATGIGVAILIGVGTYAGVKKITGSDELSNYKRKQLMLNEVIKQTQDTISTILGDINYITSKLNTTIEETTKLTENQSALKIINGKLLQQIAMLKGVSGAADILNGKVHNAEGASNKLKCPAILDLSKLEALTSEPTKKKFYDFIRGFYIEKESIEEKNTDTEVVKKWVIDTSKRGEFAQLAKAFEAIGYFNVSDVLAGKTKQALSGLFS</sequence>
<protein>
    <recommendedName>
        <fullName evidence="4">ENT domain-containing protein</fullName>
    </recommendedName>
</protein>
<feature type="transmembrane region" description="Helical" evidence="1">
    <location>
        <begin position="333"/>
        <end position="359"/>
    </location>
</feature>